<dbReference type="InterPro" id="IPR006379">
    <property type="entry name" value="HAD-SF_hydro_IIB"/>
</dbReference>
<name>G5JV27_9STRE</name>
<dbReference type="InterPro" id="IPR000150">
    <property type="entry name" value="Cof"/>
</dbReference>
<dbReference type="RefSeq" id="WP_003081524.1">
    <property type="nucleotide sequence ID" value="NZ_AEUW02000001.1"/>
</dbReference>
<accession>G5JV27</accession>
<dbReference type="AlphaFoldDB" id="G5JV27"/>
<gene>
    <name evidence="1" type="ORF">STRMA_1412</name>
</gene>
<dbReference type="GO" id="GO:0005829">
    <property type="term" value="C:cytosol"/>
    <property type="evidence" value="ECO:0007669"/>
    <property type="project" value="TreeGrafter"/>
</dbReference>
<dbReference type="SFLD" id="SFLDG01140">
    <property type="entry name" value="C2.B:_Phosphomannomutase_and_P"/>
    <property type="match status" value="1"/>
</dbReference>
<dbReference type="InterPro" id="IPR036412">
    <property type="entry name" value="HAD-like_sf"/>
</dbReference>
<dbReference type="SFLD" id="SFLDS00003">
    <property type="entry name" value="Haloacid_Dehalogenase"/>
    <property type="match status" value="1"/>
</dbReference>
<dbReference type="Proteomes" id="UP000003573">
    <property type="component" value="Unassembled WGS sequence"/>
</dbReference>
<protein>
    <submittedName>
        <fullName evidence="1">Cof-like hydrolase</fullName>
    </submittedName>
</protein>
<dbReference type="Pfam" id="PF08282">
    <property type="entry name" value="Hydrolase_3"/>
    <property type="match status" value="1"/>
</dbReference>
<dbReference type="EMBL" id="AEUW02000001">
    <property type="protein sequence ID" value="EHJ52913.1"/>
    <property type="molecule type" value="Genomic_DNA"/>
</dbReference>
<evidence type="ECO:0000313" key="1">
    <source>
        <dbReference type="EMBL" id="EHJ52913.1"/>
    </source>
</evidence>
<dbReference type="NCBIfam" id="TIGR01484">
    <property type="entry name" value="HAD-SF-IIB"/>
    <property type="match status" value="1"/>
</dbReference>
<dbReference type="Gene3D" id="3.40.50.1000">
    <property type="entry name" value="HAD superfamily/HAD-like"/>
    <property type="match status" value="1"/>
</dbReference>
<sequence>MKAIFSDIDGTLINKHFQVTERTKIAIWQAVKKGMHFIPVSARMPEAIIPIMDSIGIVTPVISYNGALIQDQDKEIIASNTMETEIALAICQFISDQYPQIVWNVYSYHAWFSEDRQNDWIQREEAIVNVKSQESSLLQLEALESVHKVLLMGSPTIIGPLERELKRLYPSLSIAQSAPYLIEIMTEGIKKGHAVKVLSDHMGIALSETIAFGDNFNDLDMLETVGTGYVMGNGPKEVQNRIGNSTADHDHDGIAMVLEKYL</sequence>
<comment type="caution">
    <text evidence="1">The sequence shown here is derived from an EMBL/GenBank/DDBJ whole genome shotgun (WGS) entry which is preliminary data.</text>
</comment>
<dbReference type="InterPro" id="IPR023214">
    <property type="entry name" value="HAD_sf"/>
</dbReference>
<dbReference type="NCBIfam" id="TIGR00099">
    <property type="entry name" value="Cof-subfamily"/>
    <property type="match status" value="1"/>
</dbReference>
<reference evidence="1 2" key="1">
    <citation type="journal article" date="2014" name="Int. J. Syst. Evol. Microbiol.">
        <title>Phylogenomics and the dynamic genome evolution of the genus Streptococcus.</title>
        <authorList>
            <consortium name="The Broad Institute Genome Sequencing Platform"/>
            <person name="Richards V.P."/>
            <person name="Palmer S.R."/>
            <person name="Pavinski Bitar P.D."/>
            <person name="Qin X."/>
            <person name="Weinstock G.M."/>
            <person name="Highlander S.K."/>
            <person name="Town C.D."/>
            <person name="Burne R.A."/>
            <person name="Stanhope M.J."/>
        </authorList>
    </citation>
    <scope>NUCLEOTIDE SEQUENCE [LARGE SCALE GENOMIC DNA]</scope>
    <source>
        <strain evidence="1 2">NCTC 11558</strain>
    </source>
</reference>
<dbReference type="eggNOG" id="COG0561">
    <property type="taxonomic scope" value="Bacteria"/>
</dbReference>
<evidence type="ECO:0000313" key="2">
    <source>
        <dbReference type="Proteomes" id="UP000003573"/>
    </source>
</evidence>
<organism evidence="1 2">
    <name type="scientific">Streptococcus macacae NCTC 11558</name>
    <dbReference type="NCBI Taxonomy" id="764298"/>
    <lineage>
        <taxon>Bacteria</taxon>
        <taxon>Bacillati</taxon>
        <taxon>Bacillota</taxon>
        <taxon>Bacilli</taxon>
        <taxon>Lactobacillales</taxon>
        <taxon>Streptococcaceae</taxon>
        <taxon>Streptococcus</taxon>
    </lineage>
</organism>
<dbReference type="PANTHER" id="PTHR10000">
    <property type="entry name" value="PHOSPHOSERINE PHOSPHATASE"/>
    <property type="match status" value="1"/>
</dbReference>
<dbReference type="Gene3D" id="3.30.1240.10">
    <property type="match status" value="1"/>
</dbReference>
<dbReference type="GO" id="GO:0000287">
    <property type="term" value="F:magnesium ion binding"/>
    <property type="evidence" value="ECO:0007669"/>
    <property type="project" value="TreeGrafter"/>
</dbReference>
<dbReference type="GO" id="GO:0016791">
    <property type="term" value="F:phosphatase activity"/>
    <property type="evidence" value="ECO:0007669"/>
    <property type="project" value="UniProtKB-ARBA"/>
</dbReference>
<dbReference type="CDD" id="cd07516">
    <property type="entry name" value="HAD_Pase"/>
    <property type="match status" value="1"/>
</dbReference>
<dbReference type="PANTHER" id="PTHR10000:SF8">
    <property type="entry name" value="HAD SUPERFAMILY HYDROLASE-LIKE, TYPE 3"/>
    <property type="match status" value="1"/>
</dbReference>
<dbReference type="SUPFAM" id="SSF56784">
    <property type="entry name" value="HAD-like"/>
    <property type="match status" value="1"/>
</dbReference>
<dbReference type="OrthoDB" id="9790031at2"/>
<proteinExistence type="predicted"/>
<dbReference type="STRING" id="764298.STRMA_1412"/>
<keyword evidence="2" id="KW-1185">Reference proteome</keyword>
<dbReference type="PROSITE" id="PS01229">
    <property type="entry name" value="COF_2"/>
    <property type="match status" value="1"/>
</dbReference>